<dbReference type="InterPro" id="IPR021731">
    <property type="entry name" value="AMIN_dom"/>
</dbReference>
<keyword evidence="4 8" id="KW-0812">Transmembrane</keyword>
<dbReference type="Proteomes" id="UP000010384">
    <property type="component" value="Chromosome"/>
</dbReference>
<dbReference type="InterPro" id="IPR039426">
    <property type="entry name" value="TonB-dep_rcpt-like"/>
</dbReference>
<feature type="chain" id="PRO_5003936908" evidence="11">
    <location>
        <begin position="24"/>
        <end position="912"/>
    </location>
</feature>
<keyword evidence="6 8" id="KW-0472">Membrane</keyword>
<dbReference type="PATRIC" id="fig|251229.3.peg.4288"/>
<keyword evidence="16" id="KW-1185">Reference proteome</keyword>
<evidence type="ECO:0000256" key="10">
    <source>
        <dbReference type="SAM" id="MobiDB-lite"/>
    </source>
</evidence>
<dbReference type="STRING" id="251229.Chro_3675"/>
<dbReference type="Pfam" id="PF07715">
    <property type="entry name" value="Plug"/>
    <property type="match status" value="1"/>
</dbReference>
<name>K9U3U0_CHRTP</name>
<dbReference type="GO" id="GO:0044718">
    <property type="term" value="P:siderophore transmembrane transport"/>
    <property type="evidence" value="ECO:0007669"/>
    <property type="project" value="TreeGrafter"/>
</dbReference>
<evidence type="ECO:0000259" key="14">
    <source>
        <dbReference type="Pfam" id="PF11741"/>
    </source>
</evidence>
<dbReference type="GO" id="GO:0009279">
    <property type="term" value="C:cell outer membrane"/>
    <property type="evidence" value="ECO:0007669"/>
    <property type="project" value="UniProtKB-SubCell"/>
</dbReference>
<accession>K9U3U0</accession>
<dbReference type="InterPro" id="IPR000531">
    <property type="entry name" value="Beta-barrel_TonB"/>
</dbReference>
<dbReference type="SUPFAM" id="SSF56935">
    <property type="entry name" value="Porins"/>
    <property type="match status" value="1"/>
</dbReference>
<dbReference type="Gene3D" id="2.170.130.10">
    <property type="entry name" value="TonB-dependent receptor, plug domain"/>
    <property type="match status" value="1"/>
</dbReference>
<dbReference type="eggNOG" id="COG4771">
    <property type="taxonomic scope" value="Bacteria"/>
</dbReference>
<evidence type="ECO:0000256" key="1">
    <source>
        <dbReference type="ARBA" id="ARBA00004571"/>
    </source>
</evidence>
<feature type="signal peptide" evidence="11">
    <location>
        <begin position="1"/>
        <end position="23"/>
    </location>
</feature>
<evidence type="ECO:0000259" key="13">
    <source>
        <dbReference type="Pfam" id="PF07715"/>
    </source>
</evidence>
<gene>
    <name evidence="15" type="ORF">Chro_3675</name>
</gene>
<feature type="domain" description="TonB-dependent receptor plug" evidence="13">
    <location>
        <begin position="236"/>
        <end position="339"/>
    </location>
</feature>
<protein>
    <submittedName>
        <fullName evidence="15">TonB-dependent receptor</fullName>
    </submittedName>
</protein>
<dbReference type="InterPro" id="IPR012910">
    <property type="entry name" value="Plug_dom"/>
</dbReference>
<evidence type="ECO:0000256" key="5">
    <source>
        <dbReference type="ARBA" id="ARBA00023077"/>
    </source>
</evidence>
<reference evidence="15 16" key="1">
    <citation type="submission" date="2012-06" db="EMBL/GenBank/DDBJ databases">
        <title>Finished chromosome of genome of Chroococcidiopsis thermalis PCC 7203.</title>
        <authorList>
            <consortium name="US DOE Joint Genome Institute"/>
            <person name="Gugger M."/>
            <person name="Coursin T."/>
            <person name="Rippka R."/>
            <person name="Tandeau De Marsac N."/>
            <person name="Huntemann M."/>
            <person name="Wei C.-L."/>
            <person name="Han J."/>
            <person name="Detter J.C."/>
            <person name="Han C."/>
            <person name="Tapia R."/>
            <person name="Davenport K."/>
            <person name="Daligault H."/>
            <person name="Erkkila T."/>
            <person name="Gu W."/>
            <person name="Munk A.C.C."/>
            <person name="Teshima H."/>
            <person name="Xu Y."/>
            <person name="Chain P."/>
            <person name="Chen A."/>
            <person name="Krypides N."/>
            <person name="Mavromatis K."/>
            <person name="Markowitz V."/>
            <person name="Szeto E."/>
            <person name="Ivanova N."/>
            <person name="Mikhailova N."/>
            <person name="Ovchinnikova G."/>
            <person name="Pagani I."/>
            <person name="Pati A."/>
            <person name="Goodwin L."/>
            <person name="Peters L."/>
            <person name="Pitluck S."/>
            <person name="Woyke T."/>
            <person name="Kerfeld C."/>
        </authorList>
    </citation>
    <scope>NUCLEOTIDE SEQUENCE [LARGE SCALE GENOMIC DNA]</scope>
    <source>
        <strain evidence="15 16">PCC 7203</strain>
    </source>
</reference>
<keyword evidence="7 8" id="KW-0998">Cell outer membrane</keyword>
<dbReference type="Pfam" id="PF11741">
    <property type="entry name" value="AMIN"/>
    <property type="match status" value="1"/>
</dbReference>
<dbReference type="CDD" id="cd01347">
    <property type="entry name" value="ligand_gated_channel"/>
    <property type="match status" value="1"/>
</dbReference>
<dbReference type="KEGG" id="cthe:Chro_3675"/>
<dbReference type="Pfam" id="PF00593">
    <property type="entry name" value="TonB_dep_Rec_b-barrel"/>
    <property type="match status" value="1"/>
</dbReference>
<comment type="similarity">
    <text evidence="8 9">Belongs to the TonB-dependent receptor family.</text>
</comment>
<dbReference type="OrthoDB" id="473897at2"/>
<dbReference type="InterPro" id="IPR037066">
    <property type="entry name" value="Plug_dom_sf"/>
</dbReference>
<dbReference type="Gene3D" id="2.40.170.20">
    <property type="entry name" value="TonB-dependent receptor, beta-barrel domain"/>
    <property type="match status" value="1"/>
</dbReference>
<evidence type="ECO:0000256" key="8">
    <source>
        <dbReference type="PROSITE-ProRule" id="PRU01360"/>
    </source>
</evidence>
<proteinExistence type="inferred from homology"/>
<evidence type="ECO:0000256" key="7">
    <source>
        <dbReference type="ARBA" id="ARBA00023237"/>
    </source>
</evidence>
<keyword evidence="15" id="KW-0675">Receptor</keyword>
<comment type="subcellular location">
    <subcellularLocation>
        <location evidence="1 8">Cell outer membrane</location>
        <topology evidence="1 8">Multi-pass membrane protein</topology>
    </subcellularLocation>
</comment>
<evidence type="ECO:0000313" key="16">
    <source>
        <dbReference type="Proteomes" id="UP000010384"/>
    </source>
</evidence>
<dbReference type="HOGENOM" id="CLU_015930_0_0_3"/>
<evidence type="ECO:0000256" key="4">
    <source>
        <dbReference type="ARBA" id="ARBA00022692"/>
    </source>
</evidence>
<feature type="region of interest" description="Disordered" evidence="10">
    <location>
        <begin position="189"/>
        <end position="214"/>
    </location>
</feature>
<evidence type="ECO:0000256" key="9">
    <source>
        <dbReference type="RuleBase" id="RU003357"/>
    </source>
</evidence>
<dbReference type="GO" id="GO:0015344">
    <property type="term" value="F:siderophore uptake transmembrane transporter activity"/>
    <property type="evidence" value="ECO:0007669"/>
    <property type="project" value="TreeGrafter"/>
</dbReference>
<evidence type="ECO:0000256" key="2">
    <source>
        <dbReference type="ARBA" id="ARBA00022448"/>
    </source>
</evidence>
<dbReference type="EMBL" id="CP003597">
    <property type="protein sequence ID" value="AFY89116.1"/>
    <property type="molecule type" value="Genomic_DNA"/>
</dbReference>
<keyword evidence="2 8" id="KW-0813">Transport</keyword>
<dbReference type="RefSeq" id="WP_015155660.1">
    <property type="nucleotide sequence ID" value="NC_019695.1"/>
</dbReference>
<dbReference type="InParanoid" id="K9U3U0"/>
<keyword evidence="3 8" id="KW-1134">Transmembrane beta strand</keyword>
<evidence type="ECO:0000313" key="15">
    <source>
        <dbReference type="EMBL" id="AFY89116.1"/>
    </source>
</evidence>
<feature type="domain" description="TonB-dependent receptor-like beta-barrel" evidence="12">
    <location>
        <begin position="431"/>
        <end position="875"/>
    </location>
</feature>
<organism evidence="15 16">
    <name type="scientific">Chroococcidiopsis thermalis (strain PCC 7203)</name>
    <dbReference type="NCBI Taxonomy" id="251229"/>
    <lineage>
        <taxon>Bacteria</taxon>
        <taxon>Bacillati</taxon>
        <taxon>Cyanobacteriota</taxon>
        <taxon>Cyanophyceae</taxon>
        <taxon>Chroococcidiopsidales</taxon>
        <taxon>Chroococcidiopsidaceae</taxon>
        <taxon>Chroococcidiopsis</taxon>
    </lineage>
</organism>
<evidence type="ECO:0000259" key="12">
    <source>
        <dbReference type="Pfam" id="PF00593"/>
    </source>
</evidence>
<keyword evidence="5 9" id="KW-0798">TonB box</keyword>
<dbReference type="PANTHER" id="PTHR30069:SF42">
    <property type="entry name" value="FERRIC AEROBACTIN RECEPTOR"/>
    <property type="match status" value="1"/>
</dbReference>
<dbReference type="InterPro" id="IPR036942">
    <property type="entry name" value="Beta-barrel_TonB_sf"/>
</dbReference>
<feature type="domain" description="AMIN" evidence="14">
    <location>
        <begin position="88"/>
        <end position="175"/>
    </location>
</feature>
<dbReference type="PANTHER" id="PTHR30069">
    <property type="entry name" value="TONB-DEPENDENT OUTER MEMBRANE RECEPTOR"/>
    <property type="match status" value="1"/>
</dbReference>
<dbReference type="AlphaFoldDB" id="K9U3U0"/>
<dbReference type="PROSITE" id="PS52016">
    <property type="entry name" value="TONB_DEPENDENT_REC_3"/>
    <property type="match status" value="1"/>
</dbReference>
<sequence>MKLHLLLSCVALLSVGMMPTAMASPKSPEEVAKYSHQRSLPVAAKVRSPQNPLAARLREVKQPHKTVQSLSQASPLAPASAIVQVKGVRLIPTDKGLEVILETAAPQKLEFSTTSEEATLISNVANAQLVLPEGKEFQADNPAEGISAIRVVNLNDNTIQVRVIGTAAVPKVEVFESANEGLIFSLTPTAQTGQVPAPTPETPETQPQPAEKPAAQAEAEELDIVVTASRVEELLQNVPRSVTTITREQIETQTSVTRNLPDILGQAVPGFGPPTQNRRTGRLQTLRGRPPLILIDGVVQNTSAGFDRQLNAIDPSAIERIEVVRGPSAVYGQGATGGVINIITRQPTDERIQSELVVGARTDLGELQGESFGYTLKYGLAGNEGNVDYRINTSLETNGSWFDAEGNRIPPNDIVDTETLNLLAKVGIDLDEQQRLELTYDIYNDRSDSEFISDPSILDTPGLQTARALRVGEIDQEEPSRQTNQFANLRYSHENLLGSQVDLQLYYQDSQINQEIQDVRTFFGDVPPFIPGIFQTSLDSSKWGARLQIQTPFSESARLLWGADYLKEDSDQPFFVIDPVAFDERREANLLGTATQVPPFELDNLGLFAQLQWDLSEKWLLSGGLRYETIGFEVDDFLANPFSDFDNPPASVAGGSNRVDDIVFNFGSVYKVTPEISLFANFAQGFAVPSLDYLGQATAGFNVEDDALLEPEKVNNYEIGVRGDWGSVQTSLAAFYNHSDLGQNLVIAPSGLTNAARGPQRNYGVEATLDWQPSDRWSLGSSFTWNEGEADFPDDGIDWLALSSLDVQPLKLTAYVENETLPGWRNRLQMLVVGNRDRAFDDEVEEFEIDGYTTLDFISSVQIGQGKLELGIENLLDNQYLPVSSQDGTGIREVVREAARGRTLSLRYRIEF</sequence>
<evidence type="ECO:0000256" key="3">
    <source>
        <dbReference type="ARBA" id="ARBA00022452"/>
    </source>
</evidence>
<evidence type="ECO:0000256" key="11">
    <source>
        <dbReference type="SAM" id="SignalP"/>
    </source>
</evidence>
<evidence type="ECO:0000256" key="6">
    <source>
        <dbReference type="ARBA" id="ARBA00023136"/>
    </source>
</evidence>
<feature type="compositionally biased region" description="Low complexity" evidence="10">
    <location>
        <begin position="202"/>
        <end position="214"/>
    </location>
</feature>
<keyword evidence="11" id="KW-0732">Signal</keyword>